<dbReference type="AlphaFoldDB" id="A0A4C1Y0J8"/>
<protein>
    <submittedName>
        <fullName evidence="1">Uncharacterized protein</fullName>
    </submittedName>
</protein>
<evidence type="ECO:0000313" key="2">
    <source>
        <dbReference type="Proteomes" id="UP000299102"/>
    </source>
</evidence>
<dbReference type="EMBL" id="BGZK01001040">
    <property type="protein sequence ID" value="GBP69426.1"/>
    <property type="molecule type" value="Genomic_DNA"/>
</dbReference>
<gene>
    <name evidence="1" type="ORF">EVAR_52698_1</name>
</gene>
<sequence>MLSITDRHDDLIVKPEDVGIRTAFAVAFRPMNENSGGSLLHHNPTTFSITSLILHQPPPSSGILFLPKRLENTLVTPLKLRMFMGDDDHQFSAGA</sequence>
<accession>A0A4C1Y0J8</accession>
<proteinExistence type="predicted"/>
<reference evidence="1 2" key="1">
    <citation type="journal article" date="2019" name="Commun. Biol.">
        <title>The bagworm genome reveals a unique fibroin gene that provides high tensile strength.</title>
        <authorList>
            <person name="Kono N."/>
            <person name="Nakamura H."/>
            <person name="Ohtoshi R."/>
            <person name="Tomita M."/>
            <person name="Numata K."/>
            <person name="Arakawa K."/>
        </authorList>
    </citation>
    <scope>NUCLEOTIDE SEQUENCE [LARGE SCALE GENOMIC DNA]</scope>
</reference>
<comment type="caution">
    <text evidence="1">The sequence shown here is derived from an EMBL/GenBank/DDBJ whole genome shotgun (WGS) entry which is preliminary data.</text>
</comment>
<evidence type="ECO:0000313" key="1">
    <source>
        <dbReference type="EMBL" id="GBP69426.1"/>
    </source>
</evidence>
<name>A0A4C1Y0J8_EUMVA</name>
<organism evidence="1 2">
    <name type="scientific">Eumeta variegata</name>
    <name type="common">Bagworm moth</name>
    <name type="synonym">Eumeta japonica</name>
    <dbReference type="NCBI Taxonomy" id="151549"/>
    <lineage>
        <taxon>Eukaryota</taxon>
        <taxon>Metazoa</taxon>
        <taxon>Ecdysozoa</taxon>
        <taxon>Arthropoda</taxon>
        <taxon>Hexapoda</taxon>
        <taxon>Insecta</taxon>
        <taxon>Pterygota</taxon>
        <taxon>Neoptera</taxon>
        <taxon>Endopterygota</taxon>
        <taxon>Lepidoptera</taxon>
        <taxon>Glossata</taxon>
        <taxon>Ditrysia</taxon>
        <taxon>Tineoidea</taxon>
        <taxon>Psychidae</taxon>
        <taxon>Oiketicinae</taxon>
        <taxon>Eumeta</taxon>
    </lineage>
</organism>
<keyword evidence="2" id="KW-1185">Reference proteome</keyword>
<dbReference type="Proteomes" id="UP000299102">
    <property type="component" value="Unassembled WGS sequence"/>
</dbReference>